<dbReference type="InterPro" id="IPR029058">
    <property type="entry name" value="AB_hydrolase_fold"/>
</dbReference>
<accession>A0AAN9UJ12</accession>
<protein>
    <submittedName>
        <fullName evidence="1">Uncharacterized protein</fullName>
    </submittedName>
</protein>
<keyword evidence="2" id="KW-1185">Reference proteome</keyword>
<dbReference type="Gene3D" id="3.40.50.1820">
    <property type="entry name" value="alpha/beta hydrolase"/>
    <property type="match status" value="1"/>
</dbReference>
<evidence type="ECO:0000313" key="2">
    <source>
        <dbReference type="Proteomes" id="UP001320420"/>
    </source>
</evidence>
<proteinExistence type="predicted"/>
<gene>
    <name evidence="1" type="ORF">SLS62_010281</name>
</gene>
<sequence length="96" mass="10781">MIDHVDPGFQWTSDGARDEKLANWPRTIFIHCREDRNVSVDVTIAMAQLLTTKKAKVFLTSGQGHLFEATSYLEDNSPGMDAVREAIEVLDANFKV</sequence>
<organism evidence="1 2">
    <name type="scientific">Diatrype stigma</name>
    <dbReference type="NCBI Taxonomy" id="117547"/>
    <lineage>
        <taxon>Eukaryota</taxon>
        <taxon>Fungi</taxon>
        <taxon>Dikarya</taxon>
        <taxon>Ascomycota</taxon>
        <taxon>Pezizomycotina</taxon>
        <taxon>Sordariomycetes</taxon>
        <taxon>Xylariomycetidae</taxon>
        <taxon>Xylariales</taxon>
        <taxon>Diatrypaceae</taxon>
        <taxon>Diatrype</taxon>
    </lineage>
</organism>
<evidence type="ECO:0000313" key="1">
    <source>
        <dbReference type="EMBL" id="KAK7744323.1"/>
    </source>
</evidence>
<dbReference type="SUPFAM" id="SSF53474">
    <property type="entry name" value="alpha/beta-Hydrolases"/>
    <property type="match status" value="1"/>
</dbReference>
<dbReference type="Proteomes" id="UP001320420">
    <property type="component" value="Unassembled WGS sequence"/>
</dbReference>
<dbReference type="EMBL" id="JAKJXP020000123">
    <property type="protein sequence ID" value="KAK7744323.1"/>
    <property type="molecule type" value="Genomic_DNA"/>
</dbReference>
<dbReference type="AlphaFoldDB" id="A0AAN9UJ12"/>
<comment type="caution">
    <text evidence="1">The sequence shown here is derived from an EMBL/GenBank/DDBJ whole genome shotgun (WGS) entry which is preliminary data.</text>
</comment>
<reference evidence="1 2" key="1">
    <citation type="submission" date="2024-02" db="EMBL/GenBank/DDBJ databases">
        <title>De novo assembly and annotation of 12 fungi associated with fruit tree decline syndrome in Ontario, Canada.</title>
        <authorList>
            <person name="Sulman M."/>
            <person name="Ellouze W."/>
            <person name="Ilyukhin E."/>
        </authorList>
    </citation>
    <scope>NUCLEOTIDE SEQUENCE [LARGE SCALE GENOMIC DNA]</scope>
    <source>
        <strain evidence="1 2">M11/M66-122</strain>
    </source>
</reference>
<name>A0AAN9UJ12_9PEZI</name>